<dbReference type="Proteomes" id="UP000827483">
    <property type="component" value="Segment"/>
</dbReference>
<proteinExistence type="predicted"/>
<evidence type="ECO:0000313" key="2">
    <source>
        <dbReference type="Proteomes" id="UP000827483"/>
    </source>
</evidence>
<name>A0AA48WWA5_9CAUD</name>
<accession>A0AA48WWA5</accession>
<keyword evidence="2" id="KW-1185">Reference proteome</keyword>
<organism evidence="1 2">
    <name type="scientific">uncultured phage cr105_1</name>
    <dbReference type="NCBI Taxonomy" id="2986415"/>
    <lineage>
        <taxon>Viruses</taxon>
        <taxon>Duplodnaviria</taxon>
        <taxon>Heunggongvirae</taxon>
        <taxon>Uroviricota</taxon>
        <taxon>Caudoviricetes</taxon>
        <taxon>Crassvirales</taxon>
        <taxon>Suoliviridae</taxon>
        <taxon>Loutivirinae</taxon>
        <taxon>Buchavirus</taxon>
        <taxon>Buchavirus intestinalis</taxon>
    </lineage>
</organism>
<sequence>MDREAFKQRMQNLKSYREQNPGKGYWDFKSYEDGGEVPPTNKPTIIEPIPYKGKLYSDRYGKKYTEEQVYDYYNNGTDEIDRFTGGPLVRGLKPLLDLEDAANFTPVGDAVAAYDVYDAVSNKDWSGAGLAALGLVPFMPMTVKQFRSKYKGITPKTKSKGGYGHNFNTSVNKNITNNQLDNIINTSAEDLAKRTKAVNQSYNAAERLMDDPEYITRANQVKRQFGDDYTTAYADIINAYNDDPTKLPKLAEINDKLSSATGTMYKDMDNNGEFYYGINPKRTKLGNYLTEHEWSHYTDMLKAGDLPSADAGNNMFYQMSKDIINGIDNRDWYFTQPTEQKAHMNQLREYMFNNGHISRRGQAVSPKMMKKVIEEVSNIDSMREVARASRQFNNINKYTRWFNAIPLLGLGAAAMYNNNQKE</sequence>
<reference evidence="1 2" key="1">
    <citation type="submission" date="2021-04" db="EMBL/GenBank/DDBJ databases">
        <authorList>
            <person name="Shkoporov A.N."/>
            <person name="Stockdale S.R."/>
            <person name="Guerin E."/>
            <person name="Ross R.P."/>
            <person name="Hill C."/>
        </authorList>
    </citation>
    <scope>NUCLEOTIDE SEQUENCE [LARGE SCALE GENOMIC DNA]</scope>
    <source>
        <strain evidence="2">cr105_1</strain>
    </source>
</reference>
<gene>
    <name evidence="1" type="primary">gp_72834</name>
</gene>
<dbReference type="EMBL" id="MZ130493">
    <property type="protein sequence ID" value="QWM90804.2"/>
    <property type="molecule type" value="Genomic_DNA"/>
</dbReference>
<evidence type="ECO:0000313" key="1">
    <source>
        <dbReference type="EMBL" id="QWM90804.2"/>
    </source>
</evidence>
<protein>
    <submittedName>
        <fullName evidence="1">Uncharacterized protein</fullName>
    </submittedName>
</protein>